<evidence type="ECO:0000313" key="3">
    <source>
        <dbReference type="Proteomes" id="UP001065549"/>
    </source>
</evidence>
<proteinExistence type="inferred from homology"/>
<protein>
    <submittedName>
        <fullName evidence="2">P1 family peptidase</fullName>
    </submittedName>
</protein>
<dbReference type="AlphaFoldDB" id="A0A9J6QRY5"/>
<keyword evidence="3" id="KW-1185">Reference proteome</keyword>
<accession>A0A9J6QRY5</accession>
<dbReference type="Gene3D" id="3.60.70.12">
    <property type="entry name" value="L-amino peptidase D-ALA esterase/amidase"/>
    <property type="match status" value="1"/>
</dbReference>
<dbReference type="RefSeq" id="WP_253020601.1">
    <property type="nucleotide sequence ID" value="NZ_JAOSHN010000001.1"/>
</dbReference>
<comment type="caution">
    <text evidence="2">The sequence shown here is derived from an EMBL/GenBank/DDBJ whole genome shotgun (WGS) entry which is preliminary data.</text>
</comment>
<dbReference type="Pfam" id="PF03576">
    <property type="entry name" value="Peptidase_S58"/>
    <property type="match status" value="1"/>
</dbReference>
<dbReference type="PANTHER" id="PTHR36512">
    <property type="entry name" value="D-AMINOPEPTIDASE"/>
    <property type="match status" value="1"/>
</dbReference>
<dbReference type="InterPro" id="IPR005321">
    <property type="entry name" value="Peptidase_S58_DmpA"/>
</dbReference>
<dbReference type="Proteomes" id="UP001065549">
    <property type="component" value="Unassembled WGS sequence"/>
</dbReference>
<dbReference type="GO" id="GO:0004177">
    <property type="term" value="F:aminopeptidase activity"/>
    <property type="evidence" value="ECO:0007669"/>
    <property type="project" value="TreeGrafter"/>
</dbReference>
<organism evidence="2 3">
    <name type="scientific">Hominibacterium faecale</name>
    <dbReference type="NCBI Taxonomy" id="2839743"/>
    <lineage>
        <taxon>Bacteria</taxon>
        <taxon>Bacillati</taxon>
        <taxon>Bacillota</taxon>
        <taxon>Clostridia</taxon>
        <taxon>Peptostreptococcales</taxon>
        <taxon>Anaerovoracaceae</taxon>
        <taxon>Hominibacterium</taxon>
    </lineage>
</organism>
<comment type="similarity">
    <text evidence="1">Belongs to the peptidase S58 family.</text>
</comment>
<dbReference type="EMBL" id="JAOSHN010000001">
    <property type="protein sequence ID" value="MCU7377119.1"/>
    <property type="molecule type" value="Genomic_DNA"/>
</dbReference>
<dbReference type="CDD" id="cd02252">
    <property type="entry name" value="nylC_like"/>
    <property type="match status" value="1"/>
</dbReference>
<name>A0A9J6QRY5_9FIRM</name>
<dbReference type="SUPFAM" id="SSF56266">
    <property type="entry name" value="DmpA/ArgJ-like"/>
    <property type="match status" value="1"/>
</dbReference>
<reference evidence="2" key="1">
    <citation type="submission" date="2022-09" db="EMBL/GenBank/DDBJ databases">
        <title>Culturomic study of gut microbiota in children with autism spectrum disorder.</title>
        <authorList>
            <person name="Efimov B.A."/>
            <person name="Chaplin A.V."/>
            <person name="Sokolova S.R."/>
            <person name="Pikina A.P."/>
            <person name="Korzhanova M."/>
            <person name="Belova V."/>
            <person name="Korostin D."/>
        </authorList>
    </citation>
    <scope>NUCLEOTIDE SEQUENCE</scope>
    <source>
        <strain evidence="2">ASD5510</strain>
    </source>
</reference>
<sequence length="323" mass="33849">MKEISIIDIEDIKIGSAEDRENATGCTVILCEKGAPAGIDVRGGGPASRESELLNPVAAADKIHAILLSGGSAFGLDAAGGVMEYLEQKNVGVDTGVAKVPLVCCSCLFDLQLVSKRVRPDKAMAYRACSGSYQDGNYGAGTGATVGKYKGTEFMMKSGIGSYAVQLGELKIGAIVAVNALGDIFDYRTGQQIAGLLNQEKDGYLSTEEEMYKQCGQVKDLFTGNTTIGAVITNARFNKGQMNKIAAMAQNGYARAIRPVHTEADGDTIYALSTGDVTADINGVGTLAAQVTAEAIKRAVFAADPAYGLPAAKDLLKERDANR</sequence>
<dbReference type="InterPro" id="IPR016117">
    <property type="entry name" value="ArgJ-like_dom_sf"/>
</dbReference>
<evidence type="ECO:0000313" key="2">
    <source>
        <dbReference type="EMBL" id="MCU7377119.1"/>
    </source>
</evidence>
<dbReference type="PANTHER" id="PTHR36512:SF3">
    <property type="entry name" value="BLR5678 PROTEIN"/>
    <property type="match status" value="1"/>
</dbReference>
<gene>
    <name evidence="2" type="ORF">OBO34_01990</name>
</gene>
<evidence type="ECO:0000256" key="1">
    <source>
        <dbReference type="ARBA" id="ARBA00007068"/>
    </source>
</evidence>